<feature type="coiled-coil region" evidence="10">
    <location>
        <begin position="9"/>
        <end position="36"/>
    </location>
</feature>
<comment type="function">
    <text evidence="7 9">Molecular chaperone capable of stabilizing a range of proteins. Seems to fulfill an ATP-independent, HSP70-like function in archaeal de novo protein folding.</text>
</comment>
<evidence type="ECO:0000256" key="8">
    <source>
        <dbReference type="ARBA" id="ARBA00033461"/>
    </source>
</evidence>
<dbReference type="NCBIfam" id="TIGR02338">
    <property type="entry name" value="gimC_beta"/>
    <property type="match status" value="1"/>
</dbReference>
<dbReference type="FunFam" id="1.10.287.370:FF:000013">
    <property type="entry name" value="Prefoldin subunit beta"/>
    <property type="match status" value="1"/>
</dbReference>
<dbReference type="GO" id="GO:0005737">
    <property type="term" value="C:cytoplasm"/>
    <property type="evidence" value="ECO:0007669"/>
    <property type="project" value="UniProtKB-SubCell"/>
</dbReference>
<keyword evidence="12" id="KW-1185">Reference proteome</keyword>
<dbReference type="InterPro" id="IPR009053">
    <property type="entry name" value="Prefoldin"/>
</dbReference>
<dbReference type="Pfam" id="PF01920">
    <property type="entry name" value="Prefoldin_2"/>
    <property type="match status" value="1"/>
</dbReference>
<keyword evidence="10" id="KW-0175">Coiled coil</keyword>
<dbReference type="Gene3D" id="1.10.287.370">
    <property type="match status" value="1"/>
</dbReference>
<dbReference type="InterPro" id="IPR002777">
    <property type="entry name" value="PFD_beta-like"/>
</dbReference>
<reference evidence="11 12" key="1">
    <citation type="submission" date="2014-03" db="EMBL/GenBank/DDBJ databases">
        <title>Draft genome sequence of the novel thermoacidophilic archaea Acidianus copahuensis ALE1 strain, isolated from Copahue volcanic area in Neuquen Argentina.</title>
        <authorList>
            <person name="Urbieta M.S."/>
            <person name="Rascovan N."/>
            <person name="Castro C."/>
            <person name="Revale S."/>
            <person name="Giaveno M.A."/>
            <person name="Vazquez M.P."/>
            <person name="Donati E.R."/>
        </authorList>
    </citation>
    <scope>NUCLEOTIDE SEQUENCE [LARGE SCALE GENOMIC DNA]</scope>
    <source>
        <strain evidence="11 12">ALE1</strain>
    </source>
</reference>
<dbReference type="AlphaFoldDB" id="A0A031LN69"/>
<dbReference type="OrthoDB" id="204796at2157"/>
<evidence type="ECO:0000313" key="12">
    <source>
        <dbReference type="Proteomes" id="UP000024332"/>
    </source>
</evidence>
<dbReference type="PANTHER" id="PTHR21431:SF0">
    <property type="entry name" value="PREFOLDIN SUBUNIT 6"/>
    <property type="match status" value="1"/>
</dbReference>
<dbReference type="HAMAP" id="MF_00307">
    <property type="entry name" value="PfdB"/>
    <property type="match status" value="1"/>
</dbReference>
<evidence type="ECO:0000256" key="2">
    <source>
        <dbReference type="ARBA" id="ARBA00008045"/>
    </source>
</evidence>
<keyword evidence="5 9" id="KW-0963">Cytoplasm</keyword>
<protein>
    <recommendedName>
        <fullName evidence="4 9">Prefoldin subunit beta</fullName>
    </recommendedName>
    <alternativeName>
        <fullName evidence="8 9">GimC subunit beta</fullName>
    </alternativeName>
</protein>
<feature type="coiled-coil region" evidence="10">
    <location>
        <begin position="73"/>
        <end position="118"/>
    </location>
</feature>
<dbReference type="RefSeq" id="WP_048100038.1">
    <property type="nucleotide sequence ID" value="NZ_JFZT01000047.1"/>
</dbReference>
<evidence type="ECO:0000256" key="1">
    <source>
        <dbReference type="ARBA" id="ARBA00004496"/>
    </source>
</evidence>
<dbReference type="STRING" id="1160895.CM19_09125"/>
<dbReference type="PANTHER" id="PTHR21431">
    <property type="entry name" value="PREFOLDIN SUBUNIT 6"/>
    <property type="match status" value="1"/>
</dbReference>
<dbReference type="GO" id="GO:0016272">
    <property type="term" value="C:prefoldin complex"/>
    <property type="evidence" value="ECO:0007669"/>
    <property type="project" value="UniProtKB-UniRule"/>
</dbReference>
<organism evidence="11 12">
    <name type="scientific">Candidatus Acidianus copahuensis</name>
    <dbReference type="NCBI Taxonomy" id="1160895"/>
    <lineage>
        <taxon>Archaea</taxon>
        <taxon>Thermoproteota</taxon>
        <taxon>Thermoprotei</taxon>
        <taxon>Sulfolobales</taxon>
        <taxon>Sulfolobaceae</taxon>
        <taxon>Acidianus</taxon>
    </lineage>
</organism>
<evidence type="ECO:0000313" key="11">
    <source>
        <dbReference type="EMBL" id="EZQ03870.1"/>
    </source>
</evidence>
<dbReference type="EMBL" id="JFZT01000047">
    <property type="protein sequence ID" value="EZQ03870.1"/>
    <property type="molecule type" value="Genomic_DNA"/>
</dbReference>
<comment type="similarity">
    <text evidence="2 9">Belongs to the prefoldin subunit beta family.</text>
</comment>
<comment type="caution">
    <text evidence="11">The sequence shown here is derived from an EMBL/GenBank/DDBJ whole genome shotgun (WGS) entry which is preliminary data.</text>
</comment>
<evidence type="ECO:0000256" key="9">
    <source>
        <dbReference type="HAMAP-Rule" id="MF_00307"/>
    </source>
</evidence>
<gene>
    <name evidence="9" type="primary">pfdB</name>
    <name evidence="11" type="ORF">CM19_09125</name>
</gene>
<evidence type="ECO:0000256" key="6">
    <source>
        <dbReference type="ARBA" id="ARBA00023186"/>
    </source>
</evidence>
<dbReference type="Proteomes" id="UP000024332">
    <property type="component" value="Unassembled WGS sequence"/>
</dbReference>
<evidence type="ECO:0000256" key="4">
    <source>
        <dbReference type="ARBA" id="ARBA00016304"/>
    </source>
</evidence>
<dbReference type="SUPFAM" id="SSF46579">
    <property type="entry name" value="Prefoldin"/>
    <property type="match status" value="1"/>
</dbReference>
<dbReference type="GO" id="GO:0051082">
    <property type="term" value="F:unfolded protein binding"/>
    <property type="evidence" value="ECO:0007669"/>
    <property type="project" value="UniProtKB-UniRule"/>
</dbReference>
<evidence type="ECO:0000256" key="5">
    <source>
        <dbReference type="ARBA" id="ARBA00022490"/>
    </source>
</evidence>
<proteinExistence type="inferred from homology"/>
<evidence type="ECO:0000256" key="10">
    <source>
        <dbReference type="SAM" id="Coils"/>
    </source>
</evidence>
<keyword evidence="6 9" id="KW-0143">Chaperone</keyword>
<comment type="subcellular location">
    <subcellularLocation>
        <location evidence="1 9">Cytoplasm</location>
    </subcellularLocation>
</comment>
<dbReference type="GO" id="GO:0006457">
    <property type="term" value="P:protein folding"/>
    <property type="evidence" value="ECO:0007669"/>
    <property type="project" value="UniProtKB-UniRule"/>
</dbReference>
<dbReference type="CDD" id="cd23162">
    <property type="entry name" value="Prefoldin_beta_GimC"/>
    <property type="match status" value="1"/>
</dbReference>
<comment type="subunit">
    <text evidence="3 9">Heterohexamer of two alpha and four beta subunits.</text>
</comment>
<sequence length="126" mass="14774">MAERLPPDLQTQLVKLQQLQSQLDRLTYERSVIESELREVNKVLEELSMISTDSSVYKIVGNVLLKKDKSSIEKELNDRKEILELRSRTYQKQESLLRKQYEDLQKKINELIQKYNLQGPSSPPKA</sequence>
<evidence type="ECO:0000256" key="7">
    <source>
        <dbReference type="ARBA" id="ARBA00025077"/>
    </source>
</evidence>
<dbReference type="GO" id="GO:0051087">
    <property type="term" value="F:protein-folding chaperone binding"/>
    <property type="evidence" value="ECO:0007669"/>
    <property type="project" value="TreeGrafter"/>
</dbReference>
<accession>A0A031LN69</accession>
<name>A0A031LN69_9CREN</name>
<dbReference type="GO" id="GO:0051131">
    <property type="term" value="P:chaperone-mediated protein complex assembly"/>
    <property type="evidence" value="ECO:0007669"/>
    <property type="project" value="TreeGrafter"/>
</dbReference>
<evidence type="ECO:0000256" key="3">
    <source>
        <dbReference type="ARBA" id="ARBA00011716"/>
    </source>
</evidence>
<dbReference type="InterPro" id="IPR012713">
    <property type="entry name" value="PfdB"/>
</dbReference>